<sequence>MEEATGRQLGGIWDDLKLTDKLKTVEEIVAIERSPYLYRLRGYEKAEIASDAPQSQRKEVESHFVTGPLSNNDFWDKEQASWGVDRGP</sequence>
<gene>
    <name evidence="2" type="ORF">IFM46972_00085</name>
</gene>
<proteinExistence type="predicted"/>
<name>A0A8H3N305_9EURO</name>
<dbReference type="AlphaFoldDB" id="A0A8H3N305"/>
<evidence type="ECO:0000313" key="3">
    <source>
        <dbReference type="Proteomes" id="UP000465221"/>
    </source>
</evidence>
<comment type="caution">
    <text evidence="2">The sequence shown here is derived from an EMBL/GenBank/DDBJ whole genome shotgun (WGS) entry which is preliminary data.</text>
</comment>
<evidence type="ECO:0000313" key="2">
    <source>
        <dbReference type="EMBL" id="GFF22041.1"/>
    </source>
</evidence>
<reference evidence="2 3" key="1">
    <citation type="submission" date="2020-01" db="EMBL/GenBank/DDBJ databases">
        <title>Draft genome sequence of Aspergillus udagawae IFM 46972.</title>
        <authorList>
            <person name="Takahashi H."/>
            <person name="Yaguchi T."/>
        </authorList>
    </citation>
    <scope>NUCLEOTIDE SEQUENCE [LARGE SCALE GENOMIC DNA]</scope>
    <source>
        <strain evidence="2 3">IFM 46972</strain>
    </source>
</reference>
<dbReference type="EMBL" id="BLKC01000001">
    <property type="protein sequence ID" value="GFF22041.1"/>
    <property type="molecule type" value="Genomic_DNA"/>
</dbReference>
<accession>A0A8H3N305</accession>
<evidence type="ECO:0000256" key="1">
    <source>
        <dbReference type="SAM" id="MobiDB-lite"/>
    </source>
</evidence>
<feature type="region of interest" description="Disordered" evidence="1">
    <location>
        <begin position="48"/>
        <end position="88"/>
    </location>
</feature>
<dbReference type="Proteomes" id="UP000465221">
    <property type="component" value="Unassembled WGS sequence"/>
</dbReference>
<protein>
    <submittedName>
        <fullName evidence="2">Uncharacterized protein</fullName>
    </submittedName>
</protein>
<organism evidence="2 3">
    <name type="scientific">Aspergillus udagawae</name>
    <dbReference type="NCBI Taxonomy" id="91492"/>
    <lineage>
        <taxon>Eukaryota</taxon>
        <taxon>Fungi</taxon>
        <taxon>Dikarya</taxon>
        <taxon>Ascomycota</taxon>
        <taxon>Pezizomycotina</taxon>
        <taxon>Eurotiomycetes</taxon>
        <taxon>Eurotiomycetidae</taxon>
        <taxon>Eurotiales</taxon>
        <taxon>Aspergillaceae</taxon>
        <taxon>Aspergillus</taxon>
        <taxon>Aspergillus subgen. Fumigati</taxon>
    </lineage>
</organism>